<dbReference type="InterPro" id="IPR007069">
    <property type="entry name" value="Transposase_32"/>
</dbReference>
<organism evidence="3 4">
    <name type="scientific">Alkaliphilus metalliredigens (strain QYMF)</name>
    <dbReference type="NCBI Taxonomy" id="293826"/>
    <lineage>
        <taxon>Bacteria</taxon>
        <taxon>Bacillati</taxon>
        <taxon>Bacillota</taxon>
        <taxon>Clostridia</taxon>
        <taxon>Peptostreptococcales</taxon>
        <taxon>Natronincolaceae</taxon>
        <taxon>Alkaliphilus</taxon>
    </lineage>
</organism>
<dbReference type="InterPro" id="IPR026889">
    <property type="entry name" value="Zn_Tnp"/>
</dbReference>
<dbReference type="GO" id="GO:0006313">
    <property type="term" value="P:DNA transposition"/>
    <property type="evidence" value="ECO:0007669"/>
    <property type="project" value="InterPro"/>
</dbReference>
<dbReference type="PANTHER" id="PTHR37023:SF1">
    <property type="entry name" value="ISSOD25 TRANSPOSASE TNPA_ISSOD25"/>
    <property type="match status" value="1"/>
</dbReference>
<evidence type="ECO:0000259" key="2">
    <source>
        <dbReference type="Pfam" id="PF14319"/>
    </source>
</evidence>
<protein>
    <submittedName>
        <fullName evidence="3">Putative transposase</fullName>
    </submittedName>
</protein>
<dbReference type="Pfam" id="PF04986">
    <property type="entry name" value="Y2_Tnp"/>
    <property type="match status" value="1"/>
</dbReference>
<proteinExistence type="predicted"/>
<name>A6TTH3_ALKMQ</name>
<feature type="domain" description="Transposase IS801/IS1294" evidence="1">
    <location>
        <begin position="138"/>
        <end position="324"/>
    </location>
</feature>
<dbReference type="eggNOG" id="COG0517">
    <property type="taxonomic scope" value="Bacteria"/>
</dbReference>
<accession>A6TTH3</accession>
<dbReference type="AlphaFoldDB" id="A6TTH3"/>
<dbReference type="NCBIfam" id="NF033538">
    <property type="entry name" value="transpos_IS91"/>
    <property type="match status" value="1"/>
</dbReference>
<dbReference type="RefSeq" id="WP_012064454.1">
    <property type="nucleotide sequence ID" value="NC_009633.1"/>
</dbReference>
<sequence length="394" mass="46142">MGAIQEIFQEYYKEYEKTHTLPKHARDAANKIKKCRTAALGGHVQACPEEHYQRIWYNSCKHRACTQCSGIQIEEWLEKQRVRLLDIDHFHVVFTIPHQLNELWLLNTEIMSKIFFESVKKSLFGLLKNPSFLGASPGMIATLQTWGQTLYLHPHIHCLITGGGLTDTEEWKNSNKDYLVPCKTLMEIFRGKYIDELHKLAHKNKIKRPEGMKYLEIHDLLKKLRTKNWNVRIMERYTHGEGVITYLGRYIRGGCISNKRIISIKNGEVIFKHQDNKETDEKNKAKKKTMKLKAEEFIQRFLLHIPKPGTKVVRYYGIYASSKEKSLNKCRELLGVEKVKTIKKITWQEYCEKKGEKHPEECPICGTKLIRKESIMSYYKPSDRLETIKVEKAS</sequence>
<evidence type="ECO:0000313" key="3">
    <source>
        <dbReference type="EMBL" id="ABR49491.1"/>
    </source>
</evidence>
<dbReference type="STRING" id="293826.Amet_3363"/>
<dbReference type="HOGENOM" id="CLU_038153_1_0_9"/>
<dbReference type="KEGG" id="amt:Amet_3363"/>
<dbReference type="GO" id="GO:0004803">
    <property type="term" value="F:transposase activity"/>
    <property type="evidence" value="ECO:0007669"/>
    <property type="project" value="InterPro"/>
</dbReference>
<dbReference type="PANTHER" id="PTHR37023">
    <property type="entry name" value="TRANSPOSASE"/>
    <property type="match status" value="1"/>
</dbReference>
<dbReference type="OrthoDB" id="9791273at2"/>
<evidence type="ECO:0000313" key="4">
    <source>
        <dbReference type="Proteomes" id="UP000001572"/>
    </source>
</evidence>
<gene>
    <name evidence="3" type="ordered locus">Amet_3363</name>
</gene>
<reference evidence="4" key="1">
    <citation type="journal article" date="2016" name="Genome Announc.">
        <title>Complete genome sequence of Alkaliphilus metalliredigens strain QYMF, an alkaliphilic and metal-reducing bacterium isolated from borax-contaminated leachate ponds.</title>
        <authorList>
            <person name="Hwang C."/>
            <person name="Copeland A."/>
            <person name="Lucas S."/>
            <person name="Lapidus A."/>
            <person name="Barry K."/>
            <person name="Detter J.C."/>
            <person name="Glavina Del Rio T."/>
            <person name="Hammon N."/>
            <person name="Israni S."/>
            <person name="Dalin E."/>
            <person name="Tice H."/>
            <person name="Pitluck S."/>
            <person name="Chertkov O."/>
            <person name="Brettin T."/>
            <person name="Bruce D."/>
            <person name="Han C."/>
            <person name="Schmutz J."/>
            <person name="Larimer F."/>
            <person name="Land M.L."/>
            <person name="Hauser L."/>
            <person name="Kyrpides N."/>
            <person name="Mikhailova N."/>
            <person name="Ye Q."/>
            <person name="Zhou J."/>
            <person name="Richardson P."/>
            <person name="Fields M.W."/>
        </authorList>
    </citation>
    <scope>NUCLEOTIDE SEQUENCE [LARGE SCALE GENOMIC DNA]</scope>
    <source>
        <strain evidence="4">QYMF</strain>
    </source>
</reference>
<dbReference type="EMBL" id="CP000724">
    <property type="protein sequence ID" value="ABR49491.1"/>
    <property type="molecule type" value="Genomic_DNA"/>
</dbReference>
<dbReference type="GO" id="GO:0003677">
    <property type="term" value="F:DNA binding"/>
    <property type="evidence" value="ECO:0007669"/>
    <property type="project" value="InterPro"/>
</dbReference>
<dbReference type="InterPro" id="IPR054832">
    <property type="entry name" value="transpos_IS91"/>
</dbReference>
<keyword evidence="4" id="KW-1185">Reference proteome</keyword>
<feature type="domain" description="Transposase zinc-binding" evidence="2">
    <location>
        <begin position="7"/>
        <end position="96"/>
    </location>
</feature>
<evidence type="ECO:0000259" key="1">
    <source>
        <dbReference type="Pfam" id="PF04986"/>
    </source>
</evidence>
<dbReference type="Pfam" id="PF14319">
    <property type="entry name" value="Zn_Tnp_IS91"/>
    <property type="match status" value="1"/>
</dbReference>
<dbReference type="Proteomes" id="UP000001572">
    <property type="component" value="Chromosome"/>
</dbReference>